<keyword evidence="4" id="KW-0805">Transcription regulation</keyword>
<feature type="domain" description="CXC" evidence="8">
    <location>
        <begin position="378"/>
        <end position="496"/>
    </location>
</feature>
<evidence type="ECO:0000259" key="8">
    <source>
        <dbReference type="PROSITE" id="PS51633"/>
    </source>
</evidence>
<evidence type="ECO:0000256" key="2">
    <source>
        <dbReference type="ARBA" id="ARBA00022679"/>
    </source>
</evidence>
<dbReference type="Pfam" id="PF00856">
    <property type="entry name" value="SET"/>
    <property type="match status" value="1"/>
</dbReference>
<dbReference type="InterPro" id="IPR046341">
    <property type="entry name" value="SET_dom_sf"/>
</dbReference>
<name>A0ABP1DKT9_9APHY</name>
<evidence type="ECO:0000256" key="3">
    <source>
        <dbReference type="ARBA" id="ARBA00022691"/>
    </source>
</evidence>
<dbReference type="Proteomes" id="UP001497453">
    <property type="component" value="Chromosome 5"/>
</dbReference>
<proteinExistence type="predicted"/>
<dbReference type="SUPFAM" id="SSF82199">
    <property type="entry name" value="SET domain"/>
    <property type="match status" value="1"/>
</dbReference>
<accession>A0ABP1DKT9</accession>
<keyword evidence="1" id="KW-0489">Methyltransferase</keyword>
<sequence length="613" mass="69505">MEDHTFNLGLDEDSRSENSDSISVASGHDVAFLVTTELRRVWAEYFAWEQQYCINIIRSLASRASLTDASSEYLCENDALSELHATDLEAEAFTVLDFEVNAEPKLQVVSVSCFEILDYHPFPPYEGSTPINCVMFKGDDSDDLPFVPFAEESNFRTDDFMNVHGSLGWQDELNDVDRKRIFVEVARRLYRQHGVNPSDIDAMQLLPYPLCSTSSRWGLLWVDSQNDELKWIGSELRRPLPPHNDEAPPTDDLKGRTQSLMSHFCAQKNCIRPVCMSHEQKPKHIVVRDEDILANFKMVTPVTLCGIACYLHSQEVAKRPQPSSSEADITNLRTILSIAPESTVCDLAVICGRPCYRVRREIEQLRDSIRDSRQKRRMRKLPTRPIVETLFFDGHRFEKFTPVPSCDHLGPCNMTTECGCDAGRVHCEGNCRCDMTCPRRWKGCQCGSIADGGVMCTLERSCPCRMANRECEPELCVTCGFCEKPSGKGCTNAPLQREHFKQLEVRVSEFGWGVVLCEPAAKGDLVCEYIGELIYEPTFKSRALLADHRGRSYVFGLNRTFDVDASYAGNESRFINHSFDPNCVVRISFVNGDQRIGVYTRCELLINYGPKFF</sequence>
<dbReference type="Gene3D" id="2.170.270.10">
    <property type="entry name" value="SET domain"/>
    <property type="match status" value="1"/>
</dbReference>
<keyword evidence="10" id="KW-1185">Reference proteome</keyword>
<dbReference type="InterPro" id="IPR001214">
    <property type="entry name" value="SET_dom"/>
</dbReference>
<evidence type="ECO:0000256" key="1">
    <source>
        <dbReference type="ARBA" id="ARBA00022603"/>
    </source>
</evidence>
<reference evidence="10" key="1">
    <citation type="submission" date="2024-04" db="EMBL/GenBank/DDBJ databases">
        <authorList>
            <person name="Shaw F."/>
            <person name="Minotto A."/>
        </authorList>
    </citation>
    <scope>NUCLEOTIDE SEQUENCE [LARGE SCALE GENOMIC DNA]</scope>
</reference>
<dbReference type="InterPro" id="IPR026489">
    <property type="entry name" value="CXC_dom"/>
</dbReference>
<evidence type="ECO:0000313" key="9">
    <source>
        <dbReference type="EMBL" id="CAL1708460.1"/>
    </source>
</evidence>
<keyword evidence="3" id="KW-0949">S-adenosyl-L-methionine</keyword>
<dbReference type="InterPro" id="IPR045318">
    <property type="entry name" value="EZH1/2-like"/>
</dbReference>
<evidence type="ECO:0000256" key="6">
    <source>
        <dbReference type="SAM" id="MobiDB-lite"/>
    </source>
</evidence>
<gene>
    <name evidence="9" type="ORF">GFSPODELE1_LOCUS6859</name>
</gene>
<dbReference type="PROSITE" id="PS50280">
    <property type="entry name" value="SET"/>
    <property type="match status" value="1"/>
</dbReference>
<dbReference type="EMBL" id="OZ037948">
    <property type="protein sequence ID" value="CAL1708460.1"/>
    <property type="molecule type" value="Genomic_DNA"/>
</dbReference>
<dbReference type="PROSITE" id="PS51633">
    <property type="entry name" value="CXC"/>
    <property type="match status" value="1"/>
</dbReference>
<keyword evidence="5" id="KW-0804">Transcription</keyword>
<dbReference type="PANTHER" id="PTHR45747:SF4">
    <property type="entry name" value="HISTONE-LYSINE N-METHYLTRANSFERASE E(Z)"/>
    <property type="match status" value="1"/>
</dbReference>
<evidence type="ECO:0000256" key="4">
    <source>
        <dbReference type="ARBA" id="ARBA00023015"/>
    </source>
</evidence>
<protein>
    <recommendedName>
        <fullName evidence="11">SET domain-containing protein</fullName>
    </recommendedName>
</protein>
<feature type="domain" description="SET" evidence="7">
    <location>
        <begin position="501"/>
        <end position="613"/>
    </location>
</feature>
<evidence type="ECO:0000259" key="7">
    <source>
        <dbReference type="PROSITE" id="PS50280"/>
    </source>
</evidence>
<evidence type="ECO:0000313" key="10">
    <source>
        <dbReference type="Proteomes" id="UP001497453"/>
    </source>
</evidence>
<dbReference type="PANTHER" id="PTHR45747">
    <property type="entry name" value="HISTONE-LYSINE N-METHYLTRANSFERASE E(Z)"/>
    <property type="match status" value="1"/>
</dbReference>
<keyword evidence="2" id="KW-0808">Transferase</keyword>
<feature type="region of interest" description="Disordered" evidence="6">
    <location>
        <begin position="1"/>
        <end position="22"/>
    </location>
</feature>
<evidence type="ECO:0008006" key="11">
    <source>
        <dbReference type="Google" id="ProtNLM"/>
    </source>
</evidence>
<organism evidence="9 10">
    <name type="scientific">Somion occarium</name>
    <dbReference type="NCBI Taxonomy" id="3059160"/>
    <lineage>
        <taxon>Eukaryota</taxon>
        <taxon>Fungi</taxon>
        <taxon>Dikarya</taxon>
        <taxon>Basidiomycota</taxon>
        <taxon>Agaricomycotina</taxon>
        <taxon>Agaricomycetes</taxon>
        <taxon>Polyporales</taxon>
        <taxon>Cerrenaceae</taxon>
        <taxon>Somion</taxon>
    </lineage>
</organism>
<evidence type="ECO:0000256" key="5">
    <source>
        <dbReference type="ARBA" id="ARBA00023163"/>
    </source>
</evidence>
<dbReference type="SMART" id="SM00317">
    <property type="entry name" value="SET"/>
    <property type="match status" value="1"/>
</dbReference>